<evidence type="ECO:0000256" key="1">
    <source>
        <dbReference type="ARBA" id="ARBA00006622"/>
    </source>
</evidence>
<accession>M1Z8X1</accession>
<dbReference type="GO" id="GO:0032259">
    <property type="term" value="P:methylation"/>
    <property type="evidence" value="ECO:0007669"/>
    <property type="project" value="UniProtKB-KW"/>
</dbReference>
<dbReference type="InterPro" id="IPR011051">
    <property type="entry name" value="RmlC_Cupin_sf"/>
</dbReference>
<dbReference type="Gene3D" id="3.40.50.150">
    <property type="entry name" value="Vaccinia Virus protein VP39"/>
    <property type="match status" value="1"/>
</dbReference>
<evidence type="ECO:0000256" key="3">
    <source>
        <dbReference type="ARBA" id="ARBA00022964"/>
    </source>
</evidence>
<dbReference type="InterPro" id="IPR014710">
    <property type="entry name" value="RmlC-like_jellyroll"/>
</dbReference>
<reference evidence="8 9" key="1">
    <citation type="journal article" date="2013" name="Front. Microbiol.">
        <title>The genome of Nitrospina gracilis illuminates the metabolism and evolution of the major marine nitrite oxidizer.</title>
        <authorList>
            <person name="Luecker S."/>
            <person name="Nowka B."/>
            <person name="Rattei T."/>
            <person name="Spieck E."/>
            <person name="and Daims H."/>
        </authorList>
    </citation>
    <scope>NUCLEOTIDE SEQUENCE [LARGE SCALE GENOMIC DNA]</scope>
    <source>
        <strain evidence="8 9">3/211</strain>
    </source>
</reference>
<keyword evidence="4" id="KW-0560">Oxidoreductase</keyword>
<dbReference type="RefSeq" id="WP_005006094.1">
    <property type="nucleotide sequence ID" value="NZ_HG422173.1"/>
</dbReference>
<evidence type="ECO:0000256" key="6">
    <source>
        <dbReference type="PIRSR" id="PIRSR610300-51"/>
    </source>
</evidence>
<evidence type="ECO:0000259" key="7">
    <source>
        <dbReference type="Pfam" id="PF13649"/>
    </source>
</evidence>
<feature type="binding site" evidence="6">
    <location>
        <position position="87"/>
    </location>
    <ligand>
        <name>Fe cation</name>
        <dbReference type="ChEBI" id="CHEBI:24875"/>
        <note>catalytic</note>
    </ligand>
</feature>
<comment type="caution">
    <text evidence="8">The sequence shown here is derived from an EMBL/GenBank/DDBJ whole genome shotgun (WGS) entry which is preliminary data.</text>
</comment>
<dbReference type="Pfam" id="PF13649">
    <property type="entry name" value="Methyltransf_25"/>
    <property type="match status" value="1"/>
</dbReference>
<dbReference type="InterPro" id="IPR041698">
    <property type="entry name" value="Methyltransf_25"/>
</dbReference>
<dbReference type="HOGENOM" id="CLU_497664_0_0_0"/>
<name>M1Z8X1_NITG3</name>
<evidence type="ECO:0000256" key="4">
    <source>
        <dbReference type="ARBA" id="ARBA00023002"/>
    </source>
</evidence>
<dbReference type="EMBL" id="CAQJ01000015">
    <property type="protein sequence ID" value="CCQ89543.1"/>
    <property type="molecule type" value="Genomic_DNA"/>
</dbReference>
<gene>
    <name evidence="8" type="ORF">NITGR_130009</name>
</gene>
<evidence type="ECO:0000313" key="9">
    <source>
        <dbReference type="Proteomes" id="UP000011704"/>
    </source>
</evidence>
<evidence type="ECO:0000256" key="5">
    <source>
        <dbReference type="ARBA" id="ARBA00023004"/>
    </source>
</evidence>
<feature type="binding site" evidence="6">
    <location>
        <position position="135"/>
    </location>
    <ligand>
        <name>Fe cation</name>
        <dbReference type="ChEBI" id="CHEBI:24875"/>
        <note>catalytic</note>
    </ligand>
</feature>
<dbReference type="InterPro" id="IPR029063">
    <property type="entry name" value="SAM-dependent_MTases_sf"/>
</dbReference>
<dbReference type="Pfam" id="PF05995">
    <property type="entry name" value="CDO_I"/>
    <property type="match status" value="1"/>
</dbReference>
<keyword evidence="8" id="KW-0489">Methyltransferase</keyword>
<protein>
    <submittedName>
        <fullName evidence="8">Putative Methyltransferase, Cysteine dioxygenase type I family</fullName>
    </submittedName>
</protein>
<feature type="domain" description="Methyltransferase" evidence="7">
    <location>
        <begin position="340"/>
        <end position="430"/>
    </location>
</feature>
<keyword evidence="8" id="KW-0808">Transferase</keyword>
<keyword evidence="5 6" id="KW-0408">Iron</keyword>
<dbReference type="AlphaFoldDB" id="M1Z8X1"/>
<keyword evidence="3 8" id="KW-0223">Dioxygenase</keyword>
<dbReference type="PANTHER" id="PTHR12918">
    <property type="entry name" value="CYSTEINE DIOXYGENASE"/>
    <property type="match status" value="1"/>
</dbReference>
<organism evidence="8 9">
    <name type="scientific">Nitrospina gracilis (strain 3/211)</name>
    <dbReference type="NCBI Taxonomy" id="1266370"/>
    <lineage>
        <taxon>Bacteria</taxon>
        <taxon>Pseudomonadati</taxon>
        <taxon>Nitrospinota/Tectimicrobiota group</taxon>
        <taxon>Nitrospinota</taxon>
        <taxon>Nitrospinia</taxon>
        <taxon>Nitrospinales</taxon>
        <taxon>Nitrospinaceae</taxon>
        <taxon>Nitrospina</taxon>
    </lineage>
</organism>
<comment type="similarity">
    <text evidence="1">Belongs to the cysteine dioxygenase family.</text>
</comment>
<evidence type="ECO:0000313" key="8">
    <source>
        <dbReference type="EMBL" id="CCQ89543.1"/>
    </source>
</evidence>
<dbReference type="PANTHER" id="PTHR12918:SF1">
    <property type="entry name" value="CYSTEINE DIOXYGENASE TYPE 1"/>
    <property type="match status" value="1"/>
</dbReference>
<dbReference type="InParanoid" id="M1Z8X1"/>
<dbReference type="SUPFAM" id="SSF53335">
    <property type="entry name" value="S-adenosyl-L-methionine-dependent methyltransferases"/>
    <property type="match status" value="1"/>
</dbReference>
<dbReference type="CDD" id="cd02440">
    <property type="entry name" value="AdoMet_MTases"/>
    <property type="match status" value="1"/>
</dbReference>
<feature type="binding site" evidence="6">
    <location>
        <position position="85"/>
    </location>
    <ligand>
        <name>Fe cation</name>
        <dbReference type="ChEBI" id="CHEBI:24875"/>
        <note>catalytic</note>
    </ligand>
</feature>
<dbReference type="GO" id="GO:0008198">
    <property type="term" value="F:ferrous iron binding"/>
    <property type="evidence" value="ECO:0007669"/>
    <property type="project" value="TreeGrafter"/>
</dbReference>
<dbReference type="GO" id="GO:0008168">
    <property type="term" value="F:methyltransferase activity"/>
    <property type="evidence" value="ECO:0007669"/>
    <property type="project" value="UniProtKB-KW"/>
</dbReference>
<dbReference type="Gene3D" id="2.60.120.10">
    <property type="entry name" value="Jelly Rolls"/>
    <property type="match status" value="1"/>
</dbReference>
<proteinExistence type="inferred from homology"/>
<dbReference type="Proteomes" id="UP000011704">
    <property type="component" value="Unassembled WGS sequence"/>
</dbReference>
<dbReference type="CDD" id="cd10548">
    <property type="entry name" value="cupin_CDO"/>
    <property type="match status" value="1"/>
</dbReference>
<dbReference type="STRING" id="1266370.NITGR_130009"/>
<evidence type="ECO:0000256" key="2">
    <source>
        <dbReference type="ARBA" id="ARBA00022723"/>
    </source>
</evidence>
<keyword evidence="9" id="KW-1185">Reference proteome</keyword>
<dbReference type="OrthoDB" id="7059163at2"/>
<dbReference type="InterPro" id="IPR010300">
    <property type="entry name" value="CDO_1"/>
</dbReference>
<dbReference type="GO" id="GO:0016702">
    <property type="term" value="F:oxidoreductase activity, acting on single donors with incorporation of molecular oxygen, incorporation of two atoms of oxygen"/>
    <property type="evidence" value="ECO:0007669"/>
    <property type="project" value="InterPro"/>
</dbReference>
<keyword evidence="2 6" id="KW-0479">Metal-binding</keyword>
<sequence length="547" mass="62480">MDAKSPPFPESLKALIGAVEKETHWSPQRAAQILREADITQQELMPWAFFDHPAKDSYGRKLVHDGGHYEMMVMSWNPGDVSALHDHGYAQWGAVKVFGPAEHASFWLINGELHTQSRTRLKPGDVLHVGHEWVHQMGNTSGIQFLTFHLYGCVGRRGGITANARVFDLDANQVHLTNNGVFFALPESAISARIAGPMPDFMTHFRHQVELKHRLDRMRAASDTQSLPPLLDTRDQRVTDDLFDARHWDAFEHDLFLHVDTGTGCMTDLGYWQRLRQEVQTVAELQEKLREEADNGDPFDTYAELYDAVVGEPCLDSFMESYLEFAFRKYRLLNKGGRFLSLGCGTGMVENHLVRRGRVPKDRMHGIDKSPAMVKVAKERINAWEGDLLEIDEENAWDVTYNGLNVFQYLRPKEMEQAIRVAARITRPGGYFVGDFITPDHIRVYPHVIRSNCGNVISLRQPELIEQEGHIFQRSAILNVSRLHGTLQITDEGRHLRCLPSVTRVRRWFEEAFQGQVEVYDAATLHPLDPSDETCWSTRYLVIAKKK</sequence>
<dbReference type="SUPFAM" id="SSF51182">
    <property type="entry name" value="RmlC-like cupins"/>
    <property type="match status" value="1"/>
</dbReference>